<organism evidence="1 2">
    <name type="scientific">Phytophthora fragariaefolia</name>
    <dbReference type="NCBI Taxonomy" id="1490495"/>
    <lineage>
        <taxon>Eukaryota</taxon>
        <taxon>Sar</taxon>
        <taxon>Stramenopiles</taxon>
        <taxon>Oomycota</taxon>
        <taxon>Peronosporomycetes</taxon>
        <taxon>Peronosporales</taxon>
        <taxon>Peronosporaceae</taxon>
        <taxon>Phytophthora</taxon>
    </lineage>
</organism>
<protein>
    <submittedName>
        <fullName evidence="1">Unnamed protein product</fullName>
    </submittedName>
</protein>
<dbReference type="OrthoDB" id="98185at2759"/>
<evidence type="ECO:0000313" key="2">
    <source>
        <dbReference type="Proteomes" id="UP001165121"/>
    </source>
</evidence>
<name>A0A9W6YE10_9STRA</name>
<proteinExistence type="predicted"/>
<evidence type="ECO:0000313" key="1">
    <source>
        <dbReference type="EMBL" id="GMF61807.1"/>
    </source>
</evidence>
<dbReference type="AlphaFoldDB" id="A0A9W6YE10"/>
<keyword evidence="2" id="KW-1185">Reference proteome</keyword>
<gene>
    <name evidence="1" type="ORF">Pfra01_002691400</name>
</gene>
<sequence length="236" mass="26962">MNTNVPRIEDSVRSPAWGRSWRNLPHTSKKAASKLFVKLKLKQEANVFESPNFKKWEKSVAKSFAKTPEAASAAMVTTLVGHYGEETLAKMLVDAKSYRTRKVADTLEEALLKSGRLTERQRTISWVSYVKMHGDDPYEMLFLQLKAQYTDNAALASLLVKGNNAVANRLMEVQLNEWMKQDQSVESIFNLLKLDQAGDKLFEYPTTSTWAWYARKVDKHNPDESMLATLKQHYIS</sequence>
<comment type="caution">
    <text evidence="1">The sequence shown here is derived from an EMBL/GenBank/DDBJ whole genome shotgun (WGS) entry which is preliminary data.</text>
</comment>
<reference evidence="1" key="1">
    <citation type="submission" date="2023-04" db="EMBL/GenBank/DDBJ databases">
        <title>Phytophthora fragariaefolia NBRC 109709.</title>
        <authorList>
            <person name="Ichikawa N."/>
            <person name="Sato H."/>
            <person name="Tonouchi N."/>
        </authorList>
    </citation>
    <scope>NUCLEOTIDE SEQUENCE</scope>
    <source>
        <strain evidence="1">NBRC 109709</strain>
    </source>
</reference>
<dbReference type="Proteomes" id="UP001165121">
    <property type="component" value="Unassembled WGS sequence"/>
</dbReference>
<accession>A0A9W6YE10</accession>
<dbReference type="EMBL" id="BSXT01006037">
    <property type="protein sequence ID" value="GMF61807.1"/>
    <property type="molecule type" value="Genomic_DNA"/>
</dbReference>